<dbReference type="PANTHER" id="PTHR46211:SF14">
    <property type="entry name" value="GLYCEROPHOSPHODIESTER PHOSPHODIESTERASE"/>
    <property type="match status" value="1"/>
</dbReference>
<dbReference type="OrthoDB" id="9787897at2"/>
<comment type="caution">
    <text evidence="2">The sequence shown here is derived from an EMBL/GenBank/DDBJ whole genome shotgun (WGS) entry which is preliminary data.</text>
</comment>
<dbReference type="PROSITE" id="PS51704">
    <property type="entry name" value="GP_PDE"/>
    <property type="match status" value="1"/>
</dbReference>
<dbReference type="GO" id="GO:0006629">
    <property type="term" value="P:lipid metabolic process"/>
    <property type="evidence" value="ECO:0007669"/>
    <property type="project" value="InterPro"/>
</dbReference>
<dbReference type="InterPro" id="IPR030395">
    <property type="entry name" value="GP_PDE_dom"/>
</dbReference>
<dbReference type="SUPFAM" id="SSF51695">
    <property type="entry name" value="PLC-like phosphodiesterases"/>
    <property type="match status" value="1"/>
</dbReference>
<dbReference type="EMBL" id="NXIF01000096">
    <property type="protein sequence ID" value="PKI79628.1"/>
    <property type="molecule type" value="Genomic_DNA"/>
</dbReference>
<accession>A0A2N1IZA6</accession>
<proteinExistence type="predicted"/>
<dbReference type="Proteomes" id="UP000233248">
    <property type="component" value="Unassembled WGS sequence"/>
</dbReference>
<feature type="domain" description="GP-PDE" evidence="1">
    <location>
        <begin position="1"/>
        <end position="255"/>
    </location>
</feature>
<reference evidence="2 3" key="1">
    <citation type="submission" date="2017-09" db="EMBL/GenBank/DDBJ databases">
        <title>Genomics of the genus Arcobacter.</title>
        <authorList>
            <person name="Perez-Cataluna A."/>
            <person name="Figueras M.J."/>
            <person name="Salas-Masso N."/>
        </authorList>
    </citation>
    <scope>NUCLEOTIDE SEQUENCE [LARGE SCALE GENOMIC DNA]</scope>
    <source>
        <strain evidence="2 3">DSM 18005</strain>
    </source>
</reference>
<name>A0A2N1IZA6_9BACT</name>
<dbReference type="GO" id="GO:0008081">
    <property type="term" value="F:phosphoric diester hydrolase activity"/>
    <property type="evidence" value="ECO:0007669"/>
    <property type="project" value="InterPro"/>
</dbReference>
<gene>
    <name evidence="2" type="ORF">CP960_13540</name>
</gene>
<evidence type="ECO:0000313" key="3">
    <source>
        <dbReference type="Proteomes" id="UP000233248"/>
    </source>
</evidence>
<dbReference type="RefSeq" id="WP_101185987.1">
    <property type="nucleotide sequence ID" value="NZ_CP031218.1"/>
</dbReference>
<evidence type="ECO:0000313" key="2">
    <source>
        <dbReference type="EMBL" id="PKI79628.1"/>
    </source>
</evidence>
<evidence type="ECO:0000259" key="1">
    <source>
        <dbReference type="PROSITE" id="PS51704"/>
    </source>
</evidence>
<dbReference type="Pfam" id="PF03009">
    <property type="entry name" value="GDPD"/>
    <property type="match status" value="1"/>
</dbReference>
<dbReference type="Gene3D" id="3.20.20.190">
    <property type="entry name" value="Phosphatidylinositol (PI) phosphodiesterase"/>
    <property type="match status" value="1"/>
</dbReference>
<dbReference type="AlphaFoldDB" id="A0A2N1IZA6"/>
<dbReference type="PANTHER" id="PTHR46211">
    <property type="entry name" value="GLYCEROPHOSPHORYL DIESTER PHOSPHODIESTERASE"/>
    <property type="match status" value="1"/>
</dbReference>
<dbReference type="InterPro" id="IPR017946">
    <property type="entry name" value="PLC-like_Pdiesterase_TIM-brl"/>
</dbReference>
<protein>
    <recommendedName>
        <fullName evidence="1">GP-PDE domain-containing protein</fullName>
    </recommendedName>
</protein>
<organism evidence="2 3">
    <name type="scientific">Malaciobacter halophilus</name>
    <dbReference type="NCBI Taxonomy" id="197482"/>
    <lineage>
        <taxon>Bacteria</taxon>
        <taxon>Pseudomonadati</taxon>
        <taxon>Campylobacterota</taxon>
        <taxon>Epsilonproteobacteria</taxon>
        <taxon>Campylobacterales</taxon>
        <taxon>Arcobacteraceae</taxon>
        <taxon>Malaciobacter</taxon>
    </lineage>
</organism>
<keyword evidence="3" id="KW-1185">Reference proteome</keyword>
<sequence>MKLVVHRGTNINSEENSIEGIKEIRELTKTSIIEIDIVPTKDNKLILFHDLSLKRHLNIDKLILDFDFEQLNSLKDNKSFISLKDIIQLFPEQKFLLDFRCNFHKDYFPESKIDIETLKDNLLEKYLSELELLNNKKNIILMCSDITKAKSLQKLGFEVDLSENFLRGYLDEIKEKKSLNFLDFKFYRVHIQNKLLSKDLVEIFHKHNIEVFSTPSMKRSIESSNIMLEKAIELKCDGIWLSPINSKIIDTIEKA</sequence>
<dbReference type="KEGG" id="ahs:AHALO_2554"/>